<dbReference type="EMBL" id="SVER01000008">
    <property type="protein sequence ID" value="MBE5918987.1"/>
    <property type="molecule type" value="Genomic_DNA"/>
</dbReference>
<comment type="caution">
    <text evidence="1">The sequence shown here is derived from an EMBL/GenBank/DDBJ whole genome shotgun (WGS) entry which is preliminary data.</text>
</comment>
<sequence>MIQEKYNRRIFDEGTEEAIENLSHLRSNVLTPVGIEKGDNVLIIEPDSEALVEWLKEEEQATVTVGMADNLNEIKGTFNIIINLGYLTETPSVLKKMLSTDGKLVYALPEKQRIADFAKKLLKEAGFEDIKTYRVSPDYMFTTEIYAEDYIGGGAGDYLLIAR</sequence>
<accession>A0A927UBQ0</accession>
<protein>
    <submittedName>
        <fullName evidence="1">Uncharacterized protein</fullName>
    </submittedName>
</protein>
<dbReference type="SUPFAM" id="SSF53335">
    <property type="entry name" value="S-adenosyl-L-methionine-dependent methyltransferases"/>
    <property type="match status" value="1"/>
</dbReference>
<dbReference type="InterPro" id="IPR029063">
    <property type="entry name" value="SAM-dependent_MTases_sf"/>
</dbReference>
<gene>
    <name evidence="1" type="ORF">E7272_04000</name>
</gene>
<evidence type="ECO:0000313" key="1">
    <source>
        <dbReference type="EMBL" id="MBE5918987.1"/>
    </source>
</evidence>
<reference evidence="1" key="1">
    <citation type="submission" date="2019-04" db="EMBL/GenBank/DDBJ databases">
        <title>Evolution of Biomass-Degrading Anaerobic Consortia Revealed by Metagenomics.</title>
        <authorList>
            <person name="Peng X."/>
        </authorList>
    </citation>
    <scope>NUCLEOTIDE SEQUENCE</scope>
    <source>
        <strain evidence="1">SIG311</strain>
    </source>
</reference>
<organism evidence="1 2">
    <name type="scientific">Pseudobutyrivibrio ruminis</name>
    <dbReference type="NCBI Taxonomy" id="46206"/>
    <lineage>
        <taxon>Bacteria</taxon>
        <taxon>Bacillati</taxon>
        <taxon>Bacillota</taxon>
        <taxon>Clostridia</taxon>
        <taxon>Lachnospirales</taxon>
        <taxon>Lachnospiraceae</taxon>
        <taxon>Pseudobutyrivibrio</taxon>
    </lineage>
</organism>
<dbReference type="Proteomes" id="UP000766246">
    <property type="component" value="Unassembled WGS sequence"/>
</dbReference>
<evidence type="ECO:0000313" key="2">
    <source>
        <dbReference type="Proteomes" id="UP000766246"/>
    </source>
</evidence>
<proteinExistence type="predicted"/>
<name>A0A927UBQ0_9FIRM</name>
<dbReference type="AlphaFoldDB" id="A0A927UBQ0"/>